<feature type="signal peptide" evidence="5">
    <location>
        <begin position="1"/>
        <end position="35"/>
    </location>
</feature>
<organism evidence="7 8">
    <name type="scientific">Rhodopirellula bahusiensis</name>
    <dbReference type="NCBI Taxonomy" id="2014065"/>
    <lineage>
        <taxon>Bacteria</taxon>
        <taxon>Pseudomonadati</taxon>
        <taxon>Planctomycetota</taxon>
        <taxon>Planctomycetia</taxon>
        <taxon>Pirellulales</taxon>
        <taxon>Pirellulaceae</taxon>
        <taxon>Rhodopirellula</taxon>
    </lineage>
</organism>
<keyword evidence="3" id="KW-0574">Periplasm</keyword>
<dbReference type="GO" id="GO:0044780">
    <property type="term" value="P:bacterial-type flagellum assembly"/>
    <property type="evidence" value="ECO:0007669"/>
    <property type="project" value="InterPro"/>
</dbReference>
<gene>
    <name evidence="7" type="primary">flgA</name>
    <name evidence="7" type="ORF">CEE69_21850</name>
</gene>
<keyword evidence="7" id="KW-0966">Cell projection</keyword>
<comment type="subcellular location">
    <subcellularLocation>
        <location evidence="1">Periplasm</location>
    </subcellularLocation>
</comment>
<evidence type="ECO:0000256" key="3">
    <source>
        <dbReference type="ARBA" id="ARBA00022764"/>
    </source>
</evidence>
<dbReference type="OrthoDB" id="236205at2"/>
<dbReference type="GO" id="GO:0042597">
    <property type="term" value="C:periplasmic space"/>
    <property type="evidence" value="ECO:0007669"/>
    <property type="project" value="UniProtKB-SubCell"/>
</dbReference>
<feature type="domain" description="SAF" evidence="6">
    <location>
        <begin position="346"/>
        <end position="408"/>
    </location>
</feature>
<evidence type="ECO:0000256" key="2">
    <source>
        <dbReference type="ARBA" id="ARBA00022729"/>
    </source>
</evidence>
<dbReference type="InterPro" id="IPR017585">
    <property type="entry name" value="SAF_FlgA"/>
</dbReference>
<keyword evidence="2 5" id="KW-0732">Signal</keyword>
<name>A0A2G1W366_9BACT</name>
<keyword evidence="7" id="KW-0969">Cilium</keyword>
<evidence type="ECO:0000256" key="4">
    <source>
        <dbReference type="SAM" id="MobiDB-lite"/>
    </source>
</evidence>
<feature type="compositionally biased region" description="Polar residues" evidence="4">
    <location>
        <begin position="62"/>
        <end position="89"/>
    </location>
</feature>
<dbReference type="InterPro" id="IPR039246">
    <property type="entry name" value="Flagellar_FlgA"/>
</dbReference>
<comment type="caution">
    <text evidence="7">The sequence shown here is derived from an EMBL/GenBank/DDBJ whole genome shotgun (WGS) entry which is preliminary data.</text>
</comment>
<dbReference type="PANTHER" id="PTHR36307">
    <property type="entry name" value="FLAGELLA BASAL BODY P-RING FORMATION PROTEIN FLGA"/>
    <property type="match status" value="1"/>
</dbReference>
<dbReference type="Proteomes" id="UP000225740">
    <property type="component" value="Unassembled WGS sequence"/>
</dbReference>
<keyword evidence="8" id="KW-1185">Reference proteome</keyword>
<protein>
    <submittedName>
        <fullName evidence="7">Flagella basal body P-ring formation protein FlgA</fullName>
    </submittedName>
</protein>
<sequence length="489" mass="53228">MVPNSNTLLRSAFTKGWIFACATACSIFLSLHSPAQTPGDADSIANDAMRTPFYGVDPKFNRNPTPRVSPTSMRTSGQPKGPHSQTIDADTRWQFSAVENATTGSPIIRLRDVVRPLQSNFAAWPRLADATVGLMPLDGSPAKISRDRLADLIVGGQATASRIKIYGDETIVVHAVKESIALANANAQAISSQPISAQSSAAQSSAAQSSATHPASMQADSVDATYVAHAMLDEPSNFTFTQNTATSPKDDLDFETRERLDHWVHLGLQNQYRDLVDAFDYESSFVSHEVGQLTEMQGIRDMRFLDAMPNWSADDPKPITCRLKIDARSRTNECEGIVRVTFTPKPAVVVARRPLQRGHRVGPGDVHFQPSPVVELSGDRVMDVDEIMGMEVVGLIRSGVPLRPSDFAAPRLVRRGDLVEVQVSGGGIRVTTTAKALGDGAQNELIEIETLSPKRRLLAKVVEPSVVEIVTQPNRVLANKPTRKWQPQP</sequence>
<evidence type="ECO:0000256" key="1">
    <source>
        <dbReference type="ARBA" id="ARBA00004418"/>
    </source>
</evidence>
<dbReference type="CDD" id="cd11614">
    <property type="entry name" value="SAF_CpaB_FlgA_like"/>
    <property type="match status" value="1"/>
</dbReference>
<dbReference type="SMART" id="SM00858">
    <property type="entry name" value="SAF"/>
    <property type="match status" value="1"/>
</dbReference>
<evidence type="ECO:0000313" key="7">
    <source>
        <dbReference type="EMBL" id="PHQ33109.1"/>
    </source>
</evidence>
<feature type="region of interest" description="Disordered" evidence="4">
    <location>
        <begin position="55"/>
        <end position="89"/>
    </location>
</feature>
<reference evidence="7 8" key="1">
    <citation type="submission" date="2017-06" db="EMBL/GenBank/DDBJ databases">
        <title>Description of Rhodopirellula bahusiensis sp. nov.</title>
        <authorList>
            <person name="Kizina J."/>
            <person name="Harder J."/>
        </authorList>
    </citation>
    <scope>NUCLEOTIDE SEQUENCE [LARGE SCALE GENOMIC DNA]</scope>
    <source>
        <strain evidence="7 8">SWK21</strain>
    </source>
</reference>
<dbReference type="AlphaFoldDB" id="A0A2G1W366"/>
<dbReference type="RefSeq" id="WP_099262777.1">
    <property type="nucleotide sequence ID" value="NZ_NIZW01000019.1"/>
</dbReference>
<accession>A0A2G1W366</accession>
<dbReference type="EMBL" id="NIZW01000019">
    <property type="protein sequence ID" value="PHQ33109.1"/>
    <property type="molecule type" value="Genomic_DNA"/>
</dbReference>
<dbReference type="PANTHER" id="PTHR36307:SF1">
    <property type="entry name" value="FLAGELLA BASAL BODY P-RING FORMATION PROTEIN FLGA"/>
    <property type="match status" value="1"/>
</dbReference>
<evidence type="ECO:0000256" key="5">
    <source>
        <dbReference type="SAM" id="SignalP"/>
    </source>
</evidence>
<evidence type="ECO:0000259" key="6">
    <source>
        <dbReference type="SMART" id="SM00858"/>
    </source>
</evidence>
<evidence type="ECO:0000313" key="8">
    <source>
        <dbReference type="Proteomes" id="UP000225740"/>
    </source>
</evidence>
<feature type="chain" id="PRO_5013572112" evidence="5">
    <location>
        <begin position="36"/>
        <end position="489"/>
    </location>
</feature>
<dbReference type="Pfam" id="PF13144">
    <property type="entry name" value="ChapFlgA"/>
    <property type="match status" value="1"/>
</dbReference>
<dbReference type="Gene3D" id="2.30.30.760">
    <property type="match status" value="1"/>
</dbReference>
<dbReference type="NCBIfam" id="TIGR03170">
    <property type="entry name" value="flgA_cterm"/>
    <property type="match status" value="1"/>
</dbReference>
<dbReference type="Gene3D" id="3.90.1210.10">
    <property type="entry name" value="Antifreeze-like/N-acetylneuraminic acid synthase C-terminal domain"/>
    <property type="match status" value="1"/>
</dbReference>
<proteinExistence type="predicted"/>
<keyword evidence="7" id="KW-0282">Flagellum</keyword>
<dbReference type="InterPro" id="IPR013974">
    <property type="entry name" value="SAF"/>
</dbReference>
<dbReference type="GeneID" id="90610622"/>